<keyword evidence="3" id="KW-1185">Reference proteome</keyword>
<evidence type="ECO:0000256" key="1">
    <source>
        <dbReference type="SAM" id="Phobius"/>
    </source>
</evidence>
<keyword evidence="1" id="KW-0472">Membrane</keyword>
<proteinExistence type="predicted"/>
<dbReference type="OrthoDB" id="597445at2"/>
<evidence type="ECO:0000313" key="3">
    <source>
        <dbReference type="Proteomes" id="UP000008811"/>
    </source>
</evidence>
<dbReference type="STRING" id="517417.Cpar_0077"/>
<organism evidence="2 3">
    <name type="scientific">Chlorobaculum parvum (strain DSM 263 / NCIMB 8327)</name>
    <name type="common">Chlorobium vibrioforme subsp. thiosulfatophilum</name>
    <dbReference type="NCBI Taxonomy" id="517417"/>
    <lineage>
        <taxon>Bacteria</taxon>
        <taxon>Pseudomonadati</taxon>
        <taxon>Chlorobiota</taxon>
        <taxon>Chlorobiia</taxon>
        <taxon>Chlorobiales</taxon>
        <taxon>Chlorobiaceae</taxon>
        <taxon>Chlorobaculum</taxon>
    </lineage>
</organism>
<dbReference type="EMBL" id="CP001099">
    <property type="protein sequence ID" value="ACF10505.1"/>
    <property type="molecule type" value="Genomic_DNA"/>
</dbReference>
<gene>
    <name evidence="2" type="ordered locus">Cpar_0077</name>
</gene>
<keyword evidence="1" id="KW-0812">Transmembrane</keyword>
<name>B3QRH0_CHLP8</name>
<accession>B3QRH0</accession>
<dbReference type="Proteomes" id="UP000008811">
    <property type="component" value="Chromosome"/>
</dbReference>
<sequence>MQELLSQLTISEWAIIISGISTIAVVFQQALELIFTRNIPWLIRLLQKGWRWLKRLVRGRLTGVRTLILNCSGHPVHPAQKSAIEKLMHWQDAEVLDVELGNVPEDRHFVPSIEKAIDRLGLTSKEWEQPIVVIPAGYPPACSAIQSILHGRLGHFPDVVRLRRVDPVDGVRYEVAEIMPLQQLRHDSRGKR</sequence>
<dbReference type="eggNOG" id="ENOG5033YWB">
    <property type="taxonomic scope" value="Bacteria"/>
</dbReference>
<keyword evidence="1" id="KW-1133">Transmembrane helix</keyword>
<dbReference type="HOGENOM" id="CLU_122744_0_0_10"/>
<feature type="transmembrane region" description="Helical" evidence="1">
    <location>
        <begin position="13"/>
        <end position="35"/>
    </location>
</feature>
<dbReference type="CDD" id="cd09766">
    <property type="entry name" value="Csx15_I-U"/>
    <property type="match status" value="1"/>
</dbReference>
<dbReference type="AlphaFoldDB" id="B3QRH0"/>
<dbReference type="NCBIfam" id="NF040560">
    <property type="entry name" value="CAS_Csx15"/>
    <property type="match status" value="1"/>
</dbReference>
<reference evidence="2" key="1">
    <citation type="submission" date="2008-06" db="EMBL/GenBank/DDBJ databases">
        <title>Complete sequence of Chlorobaculum parvum NCIB 8327.</title>
        <authorList>
            <consortium name="US DOE Joint Genome Institute"/>
            <person name="Lucas S."/>
            <person name="Copeland A."/>
            <person name="Lapidus A."/>
            <person name="Glavina del Rio T."/>
            <person name="Dalin E."/>
            <person name="Tice H."/>
            <person name="Bruce D."/>
            <person name="Goodwin L."/>
            <person name="Pitluck S."/>
            <person name="Schmutz J."/>
            <person name="Larimer F."/>
            <person name="Land M."/>
            <person name="Hauser L."/>
            <person name="Kyrpides N."/>
            <person name="Mikhailova N."/>
            <person name="Zhao F."/>
            <person name="Li T."/>
            <person name="Liu Z."/>
            <person name="Overmann J."/>
            <person name="Bryant D.A."/>
            <person name="Richardson P."/>
        </authorList>
    </citation>
    <scope>NUCLEOTIDE SEQUENCE [LARGE SCALE GENOMIC DNA]</scope>
    <source>
        <strain evidence="2">NCIB 8327</strain>
    </source>
</reference>
<dbReference type="RefSeq" id="WP_012501340.1">
    <property type="nucleotide sequence ID" value="NC_011027.1"/>
</dbReference>
<dbReference type="KEGG" id="cpc:Cpar_0077"/>
<protein>
    <submittedName>
        <fullName evidence="2">Uncharacterized protein</fullName>
    </submittedName>
</protein>
<evidence type="ECO:0000313" key="2">
    <source>
        <dbReference type="EMBL" id="ACF10505.1"/>
    </source>
</evidence>